<evidence type="ECO:0000259" key="1">
    <source>
        <dbReference type="Pfam" id="PF23247"/>
    </source>
</evidence>
<reference evidence="3" key="1">
    <citation type="journal article" date="2013" name="Science">
        <title>The Amborella genome and the evolution of flowering plants.</title>
        <authorList>
            <consortium name="Amborella Genome Project"/>
        </authorList>
    </citation>
    <scope>NUCLEOTIDE SEQUENCE [LARGE SCALE GENOMIC DNA]</scope>
</reference>
<dbReference type="EMBL" id="KI394634">
    <property type="protein sequence ID" value="ERN02358.1"/>
    <property type="molecule type" value="Genomic_DNA"/>
</dbReference>
<organism evidence="2 3">
    <name type="scientific">Amborella trichopoda</name>
    <dbReference type="NCBI Taxonomy" id="13333"/>
    <lineage>
        <taxon>Eukaryota</taxon>
        <taxon>Viridiplantae</taxon>
        <taxon>Streptophyta</taxon>
        <taxon>Embryophyta</taxon>
        <taxon>Tracheophyta</taxon>
        <taxon>Spermatophyta</taxon>
        <taxon>Magnoliopsida</taxon>
        <taxon>Amborellales</taxon>
        <taxon>Amborellaceae</taxon>
        <taxon>Amborella</taxon>
    </lineage>
</organism>
<dbReference type="InterPro" id="IPR057135">
    <property type="entry name" value="At4g27190-like_LRR"/>
</dbReference>
<dbReference type="PANTHER" id="PTHR33463">
    <property type="entry name" value="NB-ARC DOMAIN-CONTAINING PROTEIN-RELATED"/>
    <property type="match status" value="1"/>
</dbReference>
<gene>
    <name evidence="2" type="ORF">AMTR_s00096p00056370</name>
</gene>
<dbReference type="InterPro" id="IPR050905">
    <property type="entry name" value="Plant_NBS-LRR"/>
</dbReference>
<dbReference type="SUPFAM" id="SSF52047">
    <property type="entry name" value="RNI-like"/>
    <property type="match status" value="1"/>
</dbReference>
<proteinExistence type="predicted"/>
<name>W1P367_AMBTC</name>
<dbReference type="AlphaFoldDB" id="W1P367"/>
<dbReference type="PANTHER" id="PTHR33463:SF204">
    <property type="entry name" value="NB-ARC DOMAIN-CONTAINING PROTEIN"/>
    <property type="match status" value="1"/>
</dbReference>
<dbReference type="HOGENOM" id="CLU_1410577_0_0_1"/>
<accession>W1P367</accession>
<evidence type="ECO:0000313" key="3">
    <source>
        <dbReference type="Proteomes" id="UP000017836"/>
    </source>
</evidence>
<keyword evidence="3" id="KW-1185">Reference proteome</keyword>
<dbReference type="Pfam" id="PF23247">
    <property type="entry name" value="LRR_RPS2"/>
    <property type="match status" value="1"/>
</dbReference>
<evidence type="ECO:0000313" key="2">
    <source>
        <dbReference type="EMBL" id="ERN02358.1"/>
    </source>
</evidence>
<dbReference type="InterPro" id="IPR032675">
    <property type="entry name" value="LRR_dom_sf"/>
</dbReference>
<feature type="domain" description="Disease resistance protein At4g27190-like leucine-rich repeats" evidence="1">
    <location>
        <begin position="61"/>
        <end position="164"/>
    </location>
</feature>
<protein>
    <recommendedName>
        <fullName evidence="1">Disease resistance protein At4g27190-like leucine-rich repeats domain-containing protein</fullName>
    </recommendedName>
</protein>
<sequence length="193" mass="22010">MDALTALDESQCLSTLFISHCEDVRRVPTRISDILFIESCEELEHVVVGEDAKDDSLQSLNDNLRKIEIWKCDRLKVVFNKGMARRLDNLEEINVWDCCGVEEVIDDDEEAEDDGSSLLLTLPKLRRLRLRDLPQLCSICSKHILHCPLIQNVEVVECPQLKEPLRVCNALGLLFITGEDWDGEVVEGEQSFE</sequence>
<dbReference type="Proteomes" id="UP000017836">
    <property type="component" value="Unassembled WGS sequence"/>
</dbReference>
<dbReference type="Gene3D" id="3.80.10.10">
    <property type="entry name" value="Ribonuclease Inhibitor"/>
    <property type="match status" value="1"/>
</dbReference>
<dbReference type="Gramene" id="ERN02358">
    <property type="protein sequence ID" value="ERN02358"/>
    <property type="gene ID" value="AMTR_s00096p00056370"/>
</dbReference>